<accession>A0AC34FGI8</accession>
<dbReference type="WBParaSite" id="ES5_v2.g16301.t1">
    <property type="protein sequence ID" value="ES5_v2.g16301.t1"/>
    <property type="gene ID" value="ES5_v2.g16301"/>
</dbReference>
<reference evidence="2" key="1">
    <citation type="submission" date="2022-11" db="UniProtKB">
        <authorList>
            <consortium name="WormBaseParasite"/>
        </authorList>
    </citation>
    <scope>IDENTIFICATION</scope>
</reference>
<evidence type="ECO:0000313" key="2">
    <source>
        <dbReference type="WBParaSite" id="ES5_v2.g16301.t1"/>
    </source>
</evidence>
<name>A0AC34FGI8_9BILA</name>
<protein>
    <submittedName>
        <fullName evidence="2">JmjC domain-containing protein</fullName>
    </submittedName>
</protein>
<dbReference type="Proteomes" id="UP000887579">
    <property type="component" value="Unplaced"/>
</dbReference>
<organism evidence="1 2">
    <name type="scientific">Panagrolaimus sp. ES5</name>
    <dbReference type="NCBI Taxonomy" id="591445"/>
    <lineage>
        <taxon>Eukaryota</taxon>
        <taxon>Metazoa</taxon>
        <taxon>Ecdysozoa</taxon>
        <taxon>Nematoda</taxon>
        <taxon>Chromadorea</taxon>
        <taxon>Rhabditida</taxon>
        <taxon>Tylenchina</taxon>
        <taxon>Panagrolaimomorpha</taxon>
        <taxon>Panagrolaimoidea</taxon>
        <taxon>Panagrolaimidae</taxon>
        <taxon>Panagrolaimus</taxon>
    </lineage>
</organism>
<evidence type="ECO:0000313" key="1">
    <source>
        <dbReference type="Proteomes" id="UP000887579"/>
    </source>
</evidence>
<sequence>MKRKRQQKPEQCSNCHDYHKLANCPITFCTFCYEPDYKKDHKCNRAYVKSKLNSIGSYLRYVRNLLITKDYDALKAQLQEERPSYNICSPGWINDFVGRQYESPAIPTFINTLDFEQKMSTATWKVPFKISNLEADVNPITVDDIVQFVGPDEVMDVFDVHTQVTESMKMKTFGEKWNSSNRERILNSISLKISPANPFFHCPEFIKSISWQQKITTLPKCMQLKDVDYHHYCLMTMGGSFTNFHADYSGSSAYLYCYKGHKIFYLIEPTEKNMEEYSHWDREASTTPFILDSELRASIKQVVLQEGETLYLPGGYFHAVFTPEDSITFSGNFLHEHNIPIQLKVHSIDVEMAGKNYQMQEFELINSFIAYQIFFKDLKTIEVMPNADFKCLVPFIQEWIKNKLISDYEKKMKQTLKNMITFYHISQLQQ</sequence>
<proteinExistence type="predicted"/>